<dbReference type="EMBL" id="BMIG01000010">
    <property type="protein sequence ID" value="GGB05435.1"/>
    <property type="molecule type" value="Genomic_DNA"/>
</dbReference>
<name>A0A916SNQ8_9BURK</name>
<dbReference type="InterPro" id="IPR051407">
    <property type="entry name" value="Bact_OM_lipoprot/Surf_antigen"/>
</dbReference>
<accession>A0A916SNQ8</accession>
<dbReference type="AlphaFoldDB" id="A0A916SNQ8"/>
<dbReference type="PANTHER" id="PTHR35603:SF2">
    <property type="entry name" value="OUTER MEMBRANE LIPOPROTEIN"/>
    <property type="match status" value="1"/>
</dbReference>
<sequence length="167" mass="17547">MNTPRFFKLTSAVVLVAGLAACAAPMSQQPVSTYPQQTQTYPTQAPQGNYVEYGRVNNVEVLRTQEQARTGGLGAVLGGVAGAVVGRQIGGGSGRDIATVAGAVGGAVAGNAIEKNRNAANAPTNQTYRVSVQMDNGTMRAYDVPSFGELRIGDRVKVENNQLYRIM</sequence>
<comment type="subcellular location">
    <subcellularLocation>
        <location evidence="1">Membrane</location>
    </subcellularLocation>
</comment>
<dbReference type="PANTHER" id="PTHR35603">
    <property type="match status" value="1"/>
</dbReference>
<feature type="domain" description="Glycine zipper 2TM" evidence="4">
    <location>
        <begin position="73"/>
        <end position="114"/>
    </location>
</feature>
<evidence type="ECO:0000259" key="4">
    <source>
        <dbReference type="Pfam" id="PF05433"/>
    </source>
</evidence>
<dbReference type="Proteomes" id="UP000620596">
    <property type="component" value="Unassembled WGS sequence"/>
</dbReference>
<feature type="signal peptide" evidence="3">
    <location>
        <begin position="1"/>
        <end position="23"/>
    </location>
</feature>
<reference evidence="5" key="2">
    <citation type="submission" date="2020-09" db="EMBL/GenBank/DDBJ databases">
        <authorList>
            <person name="Sun Q."/>
            <person name="Zhou Y."/>
        </authorList>
    </citation>
    <scope>NUCLEOTIDE SEQUENCE</scope>
    <source>
        <strain evidence="5">CGMCC 1.15322</strain>
    </source>
</reference>
<dbReference type="GO" id="GO:0019867">
    <property type="term" value="C:outer membrane"/>
    <property type="evidence" value="ECO:0007669"/>
    <property type="project" value="InterPro"/>
</dbReference>
<protein>
    <recommendedName>
        <fullName evidence="4">Glycine zipper 2TM domain-containing protein</fullName>
    </recommendedName>
</protein>
<dbReference type="InterPro" id="IPR008816">
    <property type="entry name" value="Gly_zipper_2TM_dom"/>
</dbReference>
<evidence type="ECO:0000256" key="2">
    <source>
        <dbReference type="ARBA" id="ARBA00023136"/>
    </source>
</evidence>
<evidence type="ECO:0000313" key="6">
    <source>
        <dbReference type="Proteomes" id="UP000620596"/>
    </source>
</evidence>
<dbReference type="Pfam" id="PF05433">
    <property type="entry name" value="Rick_17kDa_Anti"/>
    <property type="match status" value="1"/>
</dbReference>
<dbReference type="PROSITE" id="PS51257">
    <property type="entry name" value="PROKAR_LIPOPROTEIN"/>
    <property type="match status" value="1"/>
</dbReference>
<keyword evidence="2" id="KW-0472">Membrane</keyword>
<evidence type="ECO:0000313" key="5">
    <source>
        <dbReference type="EMBL" id="GGB05435.1"/>
    </source>
</evidence>
<reference evidence="5" key="1">
    <citation type="journal article" date="2014" name="Int. J. Syst. Evol. Microbiol.">
        <title>Complete genome sequence of Corynebacterium casei LMG S-19264T (=DSM 44701T), isolated from a smear-ripened cheese.</title>
        <authorList>
            <consortium name="US DOE Joint Genome Institute (JGI-PGF)"/>
            <person name="Walter F."/>
            <person name="Albersmeier A."/>
            <person name="Kalinowski J."/>
            <person name="Ruckert C."/>
        </authorList>
    </citation>
    <scope>NUCLEOTIDE SEQUENCE</scope>
    <source>
        <strain evidence="5">CGMCC 1.15322</strain>
    </source>
</reference>
<dbReference type="RefSeq" id="WP_188709131.1">
    <property type="nucleotide sequence ID" value="NZ_BMIG01000010.1"/>
</dbReference>
<comment type="caution">
    <text evidence="5">The sequence shown here is derived from an EMBL/GenBank/DDBJ whole genome shotgun (WGS) entry which is preliminary data.</text>
</comment>
<evidence type="ECO:0000256" key="3">
    <source>
        <dbReference type="SAM" id="SignalP"/>
    </source>
</evidence>
<keyword evidence="3" id="KW-0732">Signal</keyword>
<organism evidence="5 6">
    <name type="scientific">Polaromonas eurypsychrophila</name>
    <dbReference type="NCBI Taxonomy" id="1614635"/>
    <lineage>
        <taxon>Bacteria</taxon>
        <taxon>Pseudomonadati</taxon>
        <taxon>Pseudomonadota</taxon>
        <taxon>Betaproteobacteria</taxon>
        <taxon>Burkholderiales</taxon>
        <taxon>Comamonadaceae</taxon>
        <taxon>Polaromonas</taxon>
    </lineage>
</organism>
<gene>
    <name evidence="5" type="ORF">GCM10011496_27980</name>
</gene>
<evidence type="ECO:0000256" key="1">
    <source>
        <dbReference type="ARBA" id="ARBA00004370"/>
    </source>
</evidence>
<proteinExistence type="predicted"/>
<feature type="chain" id="PRO_5037780998" description="Glycine zipper 2TM domain-containing protein" evidence="3">
    <location>
        <begin position="24"/>
        <end position="167"/>
    </location>
</feature>
<keyword evidence="6" id="KW-1185">Reference proteome</keyword>